<name>A0ABQ9Z9V5_9CRUS</name>
<evidence type="ECO:0000313" key="2">
    <source>
        <dbReference type="EMBL" id="KAK4009656.1"/>
    </source>
</evidence>
<proteinExistence type="predicted"/>
<organism evidence="2 3">
    <name type="scientific">Daphnia magna</name>
    <dbReference type="NCBI Taxonomy" id="35525"/>
    <lineage>
        <taxon>Eukaryota</taxon>
        <taxon>Metazoa</taxon>
        <taxon>Ecdysozoa</taxon>
        <taxon>Arthropoda</taxon>
        <taxon>Crustacea</taxon>
        <taxon>Branchiopoda</taxon>
        <taxon>Diplostraca</taxon>
        <taxon>Cladocera</taxon>
        <taxon>Anomopoda</taxon>
        <taxon>Daphniidae</taxon>
        <taxon>Daphnia</taxon>
    </lineage>
</organism>
<dbReference type="EMBL" id="JAOYFB010000003">
    <property type="protein sequence ID" value="KAK4009656.1"/>
    <property type="molecule type" value="Genomic_DNA"/>
</dbReference>
<keyword evidence="3" id="KW-1185">Reference proteome</keyword>
<accession>A0ABQ9Z9V5</accession>
<sequence length="159" mass="17827">MVKTPNGNLINRAIQSLHPLELREDQPDDVEIPPTPELELESDEATPPVASADPVEQGEPWTTGSGGECVGNISRSQHPTTRAGRRTRLPSHQSRAELNLTATLGELIVIHNATRWNSHYDALVKVESFLTKNRDNLAITFEHFKRKKLTSVEEEFLRD</sequence>
<reference evidence="2 3" key="1">
    <citation type="journal article" date="2023" name="Nucleic Acids Res.">
        <title>The hologenome of Daphnia magna reveals possible DNA methylation and microbiome-mediated evolution of the host genome.</title>
        <authorList>
            <person name="Chaturvedi A."/>
            <person name="Li X."/>
            <person name="Dhandapani V."/>
            <person name="Marshall H."/>
            <person name="Kissane S."/>
            <person name="Cuenca-Cambronero M."/>
            <person name="Asole G."/>
            <person name="Calvet F."/>
            <person name="Ruiz-Romero M."/>
            <person name="Marangio P."/>
            <person name="Guigo R."/>
            <person name="Rago D."/>
            <person name="Mirbahai L."/>
            <person name="Eastwood N."/>
            <person name="Colbourne J.K."/>
            <person name="Zhou J."/>
            <person name="Mallon E."/>
            <person name="Orsini L."/>
        </authorList>
    </citation>
    <scope>NUCLEOTIDE SEQUENCE [LARGE SCALE GENOMIC DNA]</scope>
    <source>
        <strain evidence="2">LRV0_1</strain>
    </source>
</reference>
<comment type="caution">
    <text evidence="2">The sequence shown here is derived from an EMBL/GenBank/DDBJ whole genome shotgun (WGS) entry which is preliminary data.</text>
</comment>
<gene>
    <name evidence="2" type="ORF">OUZ56_018802</name>
</gene>
<protein>
    <submittedName>
        <fullName evidence="2">Uncharacterized protein</fullName>
    </submittedName>
</protein>
<evidence type="ECO:0000256" key="1">
    <source>
        <dbReference type="SAM" id="MobiDB-lite"/>
    </source>
</evidence>
<feature type="region of interest" description="Disordered" evidence="1">
    <location>
        <begin position="18"/>
        <end position="91"/>
    </location>
</feature>
<evidence type="ECO:0000313" key="3">
    <source>
        <dbReference type="Proteomes" id="UP001234178"/>
    </source>
</evidence>
<dbReference type="Proteomes" id="UP001234178">
    <property type="component" value="Unassembled WGS sequence"/>
</dbReference>